<name>A0ABQ5KD02_9EUKA</name>
<protein>
    <submittedName>
        <fullName evidence="2">Uncharacterized protein</fullName>
    </submittedName>
</protein>
<dbReference type="EMBL" id="BQXS01020106">
    <property type="protein sequence ID" value="GKT29073.1"/>
    <property type="molecule type" value="Genomic_DNA"/>
</dbReference>
<sequence>MMEELEQMIAFGKLYEN</sequence>
<gene>
    <name evidence="1" type="ORF">ADUPG1_014704</name>
    <name evidence="2" type="ORF">ADUPG1_014705</name>
</gene>
<comment type="caution">
    <text evidence="2">The sequence shown here is derived from an EMBL/GenBank/DDBJ whole genome shotgun (WGS) entry which is preliminary data.</text>
</comment>
<feature type="non-terminal residue" evidence="2">
    <location>
        <position position="17"/>
    </location>
</feature>
<accession>A0ABQ5KD02</accession>
<dbReference type="Proteomes" id="UP001057375">
    <property type="component" value="Unassembled WGS sequence"/>
</dbReference>
<organism evidence="2 3">
    <name type="scientific">Aduncisulcus paluster</name>
    <dbReference type="NCBI Taxonomy" id="2918883"/>
    <lineage>
        <taxon>Eukaryota</taxon>
        <taxon>Metamonada</taxon>
        <taxon>Carpediemonas-like organisms</taxon>
        <taxon>Aduncisulcus</taxon>
    </lineage>
</organism>
<evidence type="ECO:0000313" key="2">
    <source>
        <dbReference type="EMBL" id="GKT29075.1"/>
    </source>
</evidence>
<evidence type="ECO:0000313" key="3">
    <source>
        <dbReference type="Proteomes" id="UP001057375"/>
    </source>
</evidence>
<reference evidence="2" key="1">
    <citation type="submission" date="2022-03" db="EMBL/GenBank/DDBJ databases">
        <title>Draft genome sequence of Aduncisulcus paluster, a free-living microaerophilic Fornicata.</title>
        <authorList>
            <person name="Yuyama I."/>
            <person name="Kume K."/>
            <person name="Tamura T."/>
            <person name="Inagaki Y."/>
            <person name="Hashimoto T."/>
        </authorList>
    </citation>
    <scope>NUCLEOTIDE SEQUENCE</scope>
    <source>
        <strain evidence="2">NY0171</strain>
    </source>
</reference>
<keyword evidence="3" id="KW-1185">Reference proteome</keyword>
<evidence type="ECO:0000313" key="1">
    <source>
        <dbReference type="EMBL" id="GKT29073.1"/>
    </source>
</evidence>
<proteinExistence type="predicted"/>
<dbReference type="EMBL" id="BQXS01020107">
    <property type="protein sequence ID" value="GKT29075.1"/>
    <property type="molecule type" value="Genomic_DNA"/>
</dbReference>